<gene>
    <name evidence="3" type="ORF">CC1G_08419</name>
</gene>
<feature type="region of interest" description="Disordered" evidence="1">
    <location>
        <begin position="196"/>
        <end position="215"/>
    </location>
</feature>
<evidence type="ECO:0000256" key="2">
    <source>
        <dbReference type="SAM" id="SignalP"/>
    </source>
</evidence>
<comment type="caution">
    <text evidence="3">The sequence shown here is derived from an EMBL/GenBank/DDBJ whole genome shotgun (WGS) entry which is preliminary data.</text>
</comment>
<dbReference type="AlphaFoldDB" id="A8NAQ0"/>
<keyword evidence="4" id="KW-1185">Reference proteome</keyword>
<dbReference type="Proteomes" id="UP000001861">
    <property type="component" value="Unassembled WGS sequence"/>
</dbReference>
<dbReference type="HOGENOM" id="CLU_847346_0_0_1"/>
<keyword evidence="2" id="KW-0732">Signal</keyword>
<feature type="compositionally biased region" description="Polar residues" evidence="1">
    <location>
        <begin position="256"/>
        <end position="266"/>
    </location>
</feature>
<protein>
    <submittedName>
        <fullName evidence="3">Uncharacterized protein</fullName>
    </submittedName>
</protein>
<dbReference type="InParanoid" id="A8NAQ0"/>
<sequence length="328" mass="36280">MRPFTTPAIVLTVTFLYLFYPVAGAGDQFYISLLEEGRKTSRWHFSLIVHNKAPGSTVTANDEFAQFDYRIDKPTGLFKYHQQLRWRPREAHQRTGIFDHIAPIGVKKGEEHVRQGNKEGKIINNVIAVLKGANPMPQVTKTGNFRNCLDLAIEGLRALSLDDNQAISTTDYNMFNAYKESIQKDVRLCTDRTAYNHWDNKPAPLPDPTPDSEEAKNCIGVQTRAATPKDEGNQASGGNDDKGEGSSAGKEGKNKQTTAKRSTTGPFKNGSPSPPSSKRRSPRLYTQNKKGKTPPLTVGHSKKVSKKGDRTRALLGVTSSESLPRETP</sequence>
<evidence type="ECO:0000313" key="4">
    <source>
        <dbReference type="Proteomes" id="UP000001861"/>
    </source>
</evidence>
<dbReference type="EMBL" id="AACS02000007">
    <property type="protein sequence ID" value="EAU89937.2"/>
    <property type="molecule type" value="Genomic_DNA"/>
</dbReference>
<dbReference type="OrthoDB" id="3061930at2759"/>
<dbReference type="RefSeq" id="XP_001831902.2">
    <property type="nucleotide sequence ID" value="XM_001831850.2"/>
</dbReference>
<evidence type="ECO:0000256" key="1">
    <source>
        <dbReference type="SAM" id="MobiDB-lite"/>
    </source>
</evidence>
<organism evidence="3 4">
    <name type="scientific">Coprinopsis cinerea (strain Okayama-7 / 130 / ATCC MYA-4618 / FGSC 9003)</name>
    <name type="common">Inky cap fungus</name>
    <name type="synonym">Hormographiella aspergillata</name>
    <dbReference type="NCBI Taxonomy" id="240176"/>
    <lineage>
        <taxon>Eukaryota</taxon>
        <taxon>Fungi</taxon>
        <taxon>Dikarya</taxon>
        <taxon>Basidiomycota</taxon>
        <taxon>Agaricomycotina</taxon>
        <taxon>Agaricomycetes</taxon>
        <taxon>Agaricomycetidae</taxon>
        <taxon>Agaricales</taxon>
        <taxon>Agaricineae</taxon>
        <taxon>Psathyrellaceae</taxon>
        <taxon>Coprinopsis</taxon>
    </lineage>
</organism>
<evidence type="ECO:0000313" key="3">
    <source>
        <dbReference type="EMBL" id="EAU89937.2"/>
    </source>
</evidence>
<feature type="chain" id="PRO_5002724506" evidence="2">
    <location>
        <begin position="25"/>
        <end position="328"/>
    </location>
</feature>
<feature type="region of interest" description="Disordered" evidence="1">
    <location>
        <begin position="223"/>
        <end position="328"/>
    </location>
</feature>
<reference evidence="3 4" key="1">
    <citation type="journal article" date="2010" name="Proc. Natl. Acad. Sci. U.S.A.">
        <title>Insights into evolution of multicellular fungi from the assembled chromosomes of the mushroom Coprinopsis cinerea (Coprinus cinereus).</title>
        <authorList>
            <person name="Stajich J.E."/>
            <person name="Wilke S.K."/>
            <person name="Ahren D."/>
            <person name="Au C.H."/>
            <person name="Birren B.W."/>
            <person name="Borodovsky M."/>
            <person name="Burns C."/>
            <person name="Canback B."/>
            <person name="Casselton L.A."/>
            <person name="Cheng C.K."/>
            <person name="Deng J."/>
            <person name="Dietrich F.S."/>
            <person name="Fargo D.C."/>
            <person name="Farman M.L."/>
            <person name="Gathman A.C."/>
            <person name="Goldberg J."/>
            <person name="Guigo R."/>
            <person name="Hoegger P.J."/>
            <person name="Hooker J.B."/>
            <person name="Huggins A."/>
            <person name="James T.Y."/>
            <person name="Kamada T."/>
            <person name="Kilaru S."/>
            <person name="Kodira C."/>
            <person name="Kues U."/>
            <person name="Kupfer D."/>
            <person name="Kwan H.S."/>
            <person name="Lomsadze A."/>
            <person name="Li W."/>
            <person name="Lilly W.W."/>
            <person name="Ma L.J."/>
            <person name="Mackey A.J."/>
            <person name="Manning G."/>
            <person name="Martin F."/>
            <person name="Muraguchi H."/>
            <person name="Natvig D.O."/>
            <person name="Palmerini H."/>
            <person name="Ramesh M.A."/>
            <person name="Rehmeyer C.J."/>
            <person name="Roe B.A."/>
            <person name="Shenoy N."/>
            <person name="Stanke M."/>
            <person name="Ter-Hovhannisyan V."/>
            <person name="Tunlid A."/>
            <person name="Velagapudi R."/>
            <person name="Vision T.J."/>
            <person name="Zeng Q."/>
            <person name="Zolan M.E."/>
            <person name="Pukkila P.J."/>
        </authorList>
    </citation>
    <scope>NUCLEOTIDE SEQUENCE [LARGE SCALE GENOMIC DNA]</scope>
    <source>
        <strain evidence="4">Okayama-7 / 130 / ATCC MYA-4618 / FGSC 9003</strain>
    </source>
</reference>
<dbReference type="VEuPathDB" id="FungiDB:CC1G_08419"/>
<name>A8NAQ0_COPC7</name>
<dbReference type="GeneID" id="6008379"/>
<dbReference type="KEGG" id="cci:CC1G_08419"/>
<accession>A8NAQ0</accession>
<proteinExistence type="predicted"/>
<feature type="compositionally biased region" description="Basic and acidic residues" evidence="1">
    <location>
        <begin position="239"/>
        <end position="254"/>
    </location>
</feature>
<feature type="signal peptide" evidence="2">
    <location>
        <begin position="1"/>
        <end position="24"/>
    </location>
</feature>